<evidence type="ECO:0000313" key="1">
    <source>
        <dbReference type="EMBL" id="MBD2547032.1"/>
    </source>
</evidence>
<reference evidence="1 2" key="1">
    <citation type="journal article" date="2020" name="ISME J.">
        <title>Comparative genomics reveals insights into cyanobacterial evolution and habitat adaptation.</title>
        <authorList>
            <person name="Chen M.Y."/>
            <person name="Teng W.K."/>
            <person name="Zhao L."/>
            <person name="Hu C.X."/>
            <person name="Zhou Y.K."/>
            <person name="Han B.P."/>
            <person name="Song L.R."/>
            <person name="Shu W.S."/>
        </authorList>
    </citation>
    <scope>NUCLEOTIDE SEQUENCE [LARGE SCALE GENOMIC DNA]</scope>
    <source>
        <strain evidence="1 2">FACHB-1370</strain>
    </source>
</reference>
<accession>A0ABR8EL32</accession>
<name>A0ABR8EL32_9CYAN</name>
<sequence length="129" mass="15400">METCPKKSEESEVKNRDQLLIEATVALADVKYPTDVELLNQARKTTELTLDILYKLLRVRLKKKPRTYRQKARKDYLKFAKKKKPSQKERRNAVKQQLQYVKRNLRQIDKLIDSGASEYELSRRQGIYW</sequence>
<dbReference type="RefSeq" id="WP_190880272.1">
    <property type="nucleotide sequence ID" value="NZ_JACJSK010000055.1"/>
</dbReference>
<proteinExistence type="predicted"/>
<dbReference type="Proteomes" id="UP000641954">
    <property type="component" value="Unassembled WGS sequence"/>
</dbReference>
<protein>
    <recommendedName>
        <fullName evidence="3">Transposase</fullName>
    </recommendedName>
</protein>
<dbReference type="EMBL" id="JACJSK010000055">
    <property type="protein sequence ID" value="MBD2547032.1"/>
    <property type="molecule type" value="Genomic_DNA"/>
</dbReference>
<organism evidence="1 2">
    <name type="scientific">Planktothricoides raciborskii FACHB-1370</name>
    <dbReference type="NCBI Taxonomy" id="2949576"/>
    <lineage>
        <taxon>Bacteria</taxon>
        <taxon>Bacillati</taxon>
        <taxon>Cyanobacteriota</taxon>
        <taxon>Cyanophyceae</taxon>
        <taxon>Oscillatoriophycideae</taxon>
        <taxon>Oscillatoriales</taxon>
        <taxon>Oscillatoriaceae</taxon>
        <taxon>Planktothricoides</taxon>
    </lineage>
</organism>
<evidence type="ECO:0000313" key="2">
    <source>
        <dbReference type="Proteomes" id="UP000641954"/>
    </source>
</evidence>
<gene>
    <name evidence="1" type="ORF">H6G72_25040</name>
</gene>
<comment type="caution">
    <text evidence="1">The sequence shown here is derived from an EMBL/GenBank/DDBJ whole genome shotgun (WGS) entry which is preliminary data.</text>
</comment>
<keyword evidence="2" id="KW-1185">Reference proteome</keyword>
<evidence type="ECO:0008006" key="3">
    <source>
        <dbReference type="Google" id="ProtNLM"/>
    </source>
</evidence>